<keyword evidence="1" id="KW-0175">Coiled coil</keyword>
<comment type="caution">
    <text evidence="2">The sequence shown here is derived from an EMBL/GenBank/DDBJ whole genome shotgun (WGS) entry which is preliminary data.</text>
</comment>
<reference evidence="2" key="1">
    <citation type="journal article" date="2022" name="bioRxiv">
        <title>Sequencing and chromosome-scale assembly of the giantPleurodeles waltlgenome.</title>
        <authorList>
            <person name="Brown T."/>
            <person name="Elewa A."/>
            <person name="Iarovenko S."/>
            <person name="Subramanian E."/>
            <person name="Araus A.J."/>
            <person name="Petzold A."/>
            <person name="Susuki M."/>
            <person name="Suzuki K.-i.T."/>
            <person name="Hayashi T."/>
            <person name="Toyoda A."/>
            <person name="Oliveira C."/>
            <person name="Osipova E."/>
            <person name="Leigh N.D."/>
            <person name="Simon A."/>
            <person name="Yun M.H."/>
        </authorList>
    </citation>
    <scope>NUCLEOTIDE SEQUENCE</scope>
    <source>
        <strain evidence="2">20211129_DDA</strain>
        <tissue evidence="2">Liver</tissue>
    </source>
</reference>
<gene>
    <name evidence="2" type="ORF">NDU88_003933</name>
</gene>
<evidence type="ECO:0000313" key="2">
    <source>
        <dbReference type="EMBL" id="KAJ1208549.1"/>
    </source>
</evidence>
<accession>A0AAV7W3I9</accession>
<protein>
    <submittedName>
        <fullName evidence="2">Uncharacterized protein</fullName>
    </submittedName>
</protein>
<organism evidence="2 3">
    <name type="scientific">Pleurodeles waltl</name>
    <name type="common">Iberian ribbed newt</name>
    <dbReference type="NCBI Taxonomy" id="8319"/>
    <lineage>
        <taxon>Eukaryota</taxon>
        <taxon>Metazoa</taxon>
        <taxon>Chordata</taxon>
        <taxon>Craniata</taxon>
        <taxon>Vertebrata</taxon>
        <taxon>Euteleostomi</taxon>
        <taxon>Amphibia</taxon>
        <taxon>Batrachia</taxon>
        <taxon>Caudata</taxon>
        <taxon>Salamandroidea</taxon>
        <taxon>Salamandridae</taxon>
        <taxon>Pleurodelinae</taxon>
        <taxon>Pleurodeles</taxon>
    </lineage>
</organism>
<name>A0AAV7W3I9_PLEWA</name>
<dbReference type="EMBL" id="JANPWB010000002">
    <property type="protein sequence ID" value="KAJ1208549.1"/>
    <property type="molecule type" value="Genomic_DNA"/>
</dbReference>
<keyword evidence="3" id="KW-1185">Reference proteome</keyword>
<evidence type="ECO:0000313" key="3">
    <source>
        <dbReference type="Proteomes" id="UP001066276"/>
    </source>
</evidence>
<sequence length="87" mass="10338">MEALFTSLINDLQVVKKDLSADLREVRRNMEELGDRVSVVKDRESRPDKKVERQHQEVLHLQKQHIKLQTHAEDLEDCSQRNNIRIH</sequence>
<dbReference type="Proteomes" id="UP001066276">
    <property type="component" value="Chromosome 1_2"/>
</dbReference>
<dbReference type="AlphaFoldDB" id="A0AAV7W3I9"/>
<feature type="coiled-coil region" evidence="1">
    <location>
        <begin position="9"/>
        <end position="43"/>
    </location>
</feature>
<proteinExistence type="predicted"/>
<evidence type="ECO:0000256" key="1">
    <source>
        <dbReference type="SAM" id="Coils"/>
    </source>
</evidence>